<gene>
    <name evidence="2" type="ORF">SAMN02745725_01941</name>
</gene>
<reference evidence="2 3" key="1">
    <citation type="submission" date="2016-11" db="EMBL/GenBank/DDBJ databases">
        <authorList>
            <person name="Jaros S."/>
            <person name="Januszkiewicz K."/>
            <person name="Wedrychowicz H."/>
        </authorList>
    </citation>
    <scope>NUCLEOTIDE SEQUENCE [LARGE SCALE GENOMIC DNA]</scope>
    <source>
        <strain evidence="2 3">DSM 14809</strain>
    </source>
</reference>
<keyword evidence="1" id="KW-0732">Signal</keyword>
<keyword evidence="3" id="KW-1185">Reference proteome</keyword>
<dbReference type="AlphaFoldDB" id="A0A1M6H803"/>
<evidence type="ECO:0000313" key="3">
    <source>
        <dbReference type="Proteomes" id="UP000184185"/>
    </source>
</evidence>
<protein>
    <submittedName>
        <fullName evidence="2">Uncharacterized protein</fullName>
    </submittedName>
</protein>
<name>A0A1M6H803_PSEXY</name>
<feature type="signal peptide" evidence="1">
    <location>
        <begin position="1"/>
        <end position="22"/>
    </location>
</feature>
<sequence length="464" mass="50999">MRMRKFLASMMAVAMVASVAPAYNVQAAGLTQASNAEDVNYGTISAKDMEMLKSLFDLEYYMEANPDIVKLVGADADKLFEHFCKCGIFEGRTCNPNFDPAAYASAYGDLKEQFGLDILKYYEHYATVGSKENRTLTTVKACAESGITVNTLSKESVAITPSIYKISVTMGTVDFTTVAKAVVRAQEQQRMAVVETAKGTYVFSSSKDLSTLKGYTAVDTIKVGDTTLTYYVFKNDSGTAVYRDRHIAEDSVAVFKTSDSVVVDDSDYRGKVSVGIETYSNDLVDNIVKVKNGEATRDEANIPADLDIKSNYDENGRYHSVATNKQESGNIINVNSRMVTSGGSSMNGGGEGYNCTYFYLDGAENEQGIMTPFEVQPGEEGYYEYVKENVNRNGGQNGWLDVDTKGDNNTEYTVCIGAEREDGVTDLTVGVYSETTGTYYWSASHLEDKYDDDAHEYVEHFGQN</sequence>
<organism evidence="2 3">
    <name type="scientific">Pseudobutyrivibrio xylanivorans DSM 14809</name>
    <dbReference type="NCBI Taxonomy" id="1123012"/>
    <lineage>
        <taxon>Bacteria</taxon>
        <taxon>Bacillati</taxon>
        <taxon>Bacillota</taxon>
        <taxon>Clostridia</taxon>
        <taxon>Lachnospirales</taxon>
        <taxon>Lachnospiraceae</taxon>
        <taxon>Pseudobutyrivibrio</taxon>
    </lineage>
</organism>
<feature type="chain" id="PRO_5039289428" evidence="1">
    <location>
        <begin position="23"/>
        <end position="464"/>
    </location>
</feature>
<dbReference type="EMBL" id="FQYQ01000012">
    <property type="protein sequence ID" value="SHJ18352.1"/>
    <property type="molecule type" value="Genomic_DNA"/>
</dbReference>
<dbReference type="RefSeq" id="WP_072916927.1">
    <property type="nucleotide sequence ID" value="NZ_FQYQ01000012.1"/>
</dbReference>
<accession>A0A1M6H803</accession>
<dbReference type="OrthoDB" id="1864251at2"/>
<evidence type="ECO:0000313" key="2">
    <source>
        <dbReference type="EMBL" id="SHJ18352.1"/>
    </source>
</evidence>
<proteinExistence type="predicted"/>
<evidence type="ECO:0000256" key="1">
    <source>
        <dbReference type="SAM" id="SignalP"/>
    </source>
</evidence>
<dbReference type="Proteomes" id="UP000184185">
    <property type="component" value="Unassembled WGS sequence"/>
</dbReference>